<name>A0A017T4W9_9BACT</name>
<protein>
    <submittedName>
        <fullName evidence="2">Uncharacterized protein</fullName>
    </submittedName>
</protein>
<dbReference type="RefSeq" id="WP_197041304.1">
    <property type="nucleotide sequence ID" value="NZ_ASRX01000035.1"/>
</dbReference>
<dbReference type="Proteomes" id="UP000019678">
    <property type="component" value="Unassembled WGS sequence"/>
</dbReference>
<reference evidence="2 3" key="1">
    <citation type="submission" date="2013-05" db="EMBL/GenBank/DDBJ databases">
        <title>Genome assembly of Chondromyces apiculatus DSM 436.</title>
        <authorList>
            <person name="Sharma G."/>
            <person name="Khatri I."/>
            <person name="Kaur C."/>
            <person name="Mayilraj S."/>
            <person name="Subramanian S."/>
        </authorList>
    </citation>
    <scope>NUCLEOTIDE SEQUENCE [LARGE SCALE GENOMIC DNA]</scope>
    <source>
        <strain evidence="2 3">DSM 436</strain>
    </source>
</reference>
<dbReference type="AlphaFoldDB" id="A0A017T4W9"/>
<feature type="region of interest" description="Disordered" evidence="1">
    <location>
        <begin position="1"/>
        <end position="28"/>
    </location>
</feature>
<feature type="compositionally biased region" description="Polar residues" evidence="1">
    <location>
        <begin position="1"/>
        <end position="15"/>
    </location>
</feature>
<dbReference type="EMBL" id="ASRX01000035">
    <property type="protein sequence ID" value="EYF04318.1"/>
    <property type="molecule type" value="Genomic_DNA"/>
</dbReference>
<evidence type="ECO:0000313" key="2">
    <source>
        <dbReference type="EMBL" id="EYF04318.1"/>
    </source>
</evidence>
<comment type="caution">
    <text evidence="2">The sequence shown here is derived from an EMBL/GenBank/DDBJ whole genome shotgun (WGS) entry which is preliminary data.</text>
</comment>
<dbReference type="STRING" id="1192034.CAP_4582"/>
<organism evidence="2 3">
    <name type="scientific">Chondromyces apiculatus DSM 436</name>
    <dbReference type="NCBI Taxonomy" id="1192034"/>
    <lineage>
        <taxon>Bacteria</taxon>
        <taxon>Pseudomonadati</taxon>
        <taxon>Myxococcota</taxon>
        <taxon>Polyangia</taxon>
        <taxon>Polyangiales</taxon>
        <taxon>Polyangiaceae</taxon>
        <taxon>Chondromyces</taxon>
    </lineage>
</organism>
<evidence type="ECO:0000256" key="1">
    <source>
        <dbReference type="SAM" id="MobiDB-lite"/>
    </source>
</evidence>
<accession>A0A017T4W9</accession>
<sequence length="389" mass="41217">MPPRLRTSTPDSAASDTPRAPRCPEVSAPRRRYRRPLLGALALAALASPAISSGCAPGFTPASEIETLRVFAVTPSASYAAPGEEVTLTLSYHDGLIGPDDAARPIQIVWLGGCYNPPGSQYYGCYESLAETFASLAGDPTSSDLIGFGPTFTFTMPEDILDGVAAPAVGSRAGSAYVFFAVCAGQLGPVEDPGGRAGSFPIGCFDSEGRRLGADSFIPGYTQVFTFEDGRRNNNPAIDKLNLDDKEIPEDFGSIPSVKACPISSEERRQVGCSAPDIASECETHTLKVIVDADTVADPEEPTATEGSSGEDLPVDSDNLTEVVWVSYYTDQGELQGDTQLVNDAVKGYNPESETTWVPPPDPGVTTIWAVLRDARGGSSVIQRRIRVE</sequence>
<keyword evidence="3" id="KW-1185">Reference proteome</keyword>
<evidence type="ECO:0000313" key="3">
    <source>
        <dbReference type="Proteomes" id="UP000019678"/>
    </source>
</evidence>
<gene>
    <name evidence="2" type="ORF">CAP_4582</name>
</gene>
<proteinExistence type="predicted"/>